<gene>
    <name evidence="2" type="ORF">M6B38_220530</name>
</gene>
<reference evidence="2" key="1">
    <citation type="journal article" date="2023" name="GigaByte">
        <title>Genome assembly of the bearded iris, Iris pallida Lam.</title>
        <authorList>
            <person name="Bruccoleri R.E."/>
            <person name="Oakeley E.J."/>
            <person name="Faust A.M.E."/>
            <person name="Altorfer M."/>
            <person name="Dessus-Babus S."/>
            <person name="Burckhardt D."/>
            <person name="Oertli M."/>
            <person name="Naumann U."/>
            <person name="Petersen F."/>
            <person name="Wong J."/>
        </authorList>
    </citation>
    <scope>NUCLEOTIDE SEQUENCE</scope>
    <source>
        <strain evidence="2">GSM-AAB239-AS_SAM_17_03QT</strain>
    </source>
</reference>
<sequence>MRFYRGLRNAVLVLYFVAAAVEIGGVSAQNSQTCTSRFSPCYRRKIVCPKECPFTKPGNPKDKACFLDCSSPKCEAVCRGRKPNCNGVGSGCYDPRFVSSDGSVFYFHGKRDEHFSIVSDPGLQINARFIGLRPSGRTRDFTWIQALGLMFGPHSLTAEAARAERWDDSVDHLVFSFDGEPLRVPEGHLSEWRSADGEAAIERTGSRNSVVISIEGLAEVSISAVPITEEDDRVHGYGIPTDDCFGHLEVQFRFVSLSPEVEGVLGRTYRPGFVNPGKRGVPMPVVGGEEEYRTSSLVSPDCKLCLFSPAVADS</sequence>
<evidence type="ECO:0000313" key="2">
    <source>
        <dbReference type="EMBL" id="KAJ6796841.1"/>
    </source>
</evidence>
<evidence type="ECO:0000256" key="1">
    <source>
        <dbReference type="SAM" id="SignalP"/>
    </source>
</evidence>
<keyword evidence="1" id="KW-0732">Signal</keyword>
<reference evidence="2" key="2">
    <citation type="submission" date="2023-04" db="EMBL/GenBank/DDBJ databases">
        <authorList>
            <person name="Bruccoleri R.E."/>
            <person name="Oakeley E.J."/>
            <person name="Faust A.-M."/>
            <person name="Dessus-Babus S."/>
            <person name="Altorfer M."/>
            <person name="Burckhardt D."/>
            <person name="Oertli M."/>
            <person name="Naumann U."/>
            <person name="Petersen F."/>
            <person name="Wong J."/>
        </authorList>
    </citation>
    <scope>NUCLEOTIDE SEQUENCE</scope>
    <source>
        <strain evidence="2">GSM-AAB239-AS_SAM_17_03QT</strain>
        <tissue evidence="2">Leaf</tissue>
    </source>
</reference>
<protein>
    <submittedName>
        <fullName evidence="2">Uncharacterized protein</fullName>
    </submittedName>
</protein>
<comment type="caution">
    <text evidence="2">The sequence shown here is derived from an EMBL/GenBank/DDBJ whole genome shotgun (WGS) entry which is preliminary data.</text>
</comment>
<dbReference type="InterPro" id="IPR009646">
    <property type="entry name" value="Root_cap"/>
</dbReference>
<organism evidence="2 3">
    <name type="scientific">Iris pallida</name>
    <name type="common">Sweet iris</name>
    <dbReference type="NCBI Taxonomy" id="29817"/>
    <lineage>
        <taxon>Eukaryota</taxon>
        <taxon>Viridiplantae</taxon>
        <taxon>Streptophyta</taxon>
        <taxon>Embryophyta</taxon>
        <taxon>Tracheophyta</taxon>
        <taxon>Spermatophyta</taxon>
        <taxon>Magnoliopsida</taxon>
        <taxon>Liliopsida</taxon>
        <taxon>Asparagales</taxon>
        <taxon>Iridaceae</taxon>
        <taxon>Iridoideae</taxon>
        <taxon>Irideae</taxon>
        <taxon>Iris</taxon>
    </lineage>
</organism>
<dbReference type="PANTHER" id="PTHR31656">
    <property type="entry name" value="ROOT CAP DOMAIN-CONTAINING PROTEIN"/>
    <property type="match status" value="1"/>
</dbReference>
<keyword evidence="3" id="KW-1185">Reference proteome</keyword>
<proteinExistence type="predicted"/>
<dbReference type="AlphaFoldDB" id="A0AAX6DYQ1"/>
<feature type="chain" id="PRO_5044005262" evidence="1">
    <location>
        <begin position="29"/>
        <end position="314"/>
    </location>
</feature>
<feature type="signal peptide" evidence="1">
    <location>
        <begin position="1"/>
        <end position="28"/>
    </location>
</feature>
<accession>A0AAX6DYQ1</accession>
<evidence type="ECO:0000313" key="3">
    <source>
        <dbReference type="Proteomes" id="UP001140949"/>
    </source>
</evidence>
<dbReference type="Proteomes" id="UP001140949">
    <property type="component" value="Unassembled WGS sequence"/>
</dbReference>
<name>A0AAX6DYQ1_IRIPA</name>
<dbReference type="Pfam" id="PF06830">
    <property type="entry name" value="Root_cap"/>
    <property type="match status" value="1"/>
</dbReference>
<dbReference type="EMBL" id="JANAVB010041219">
    <property type="protein sequence ID" value="KAJ6796841.1"/>
    <property type="molecule type" value="Genomic_DNA"/>
</dbReference>